<proteinExistence type="inferred from homology"/>
<sequence length="544" mass="61905">MMPLLLLTMKQLLEQKQKQKRQSLGMVQASDIRPTSSNSQRGLIREVKPLMADYSIQRNSNDSIALCYDGPLQYTMNSDNPDGTATSEIVRSFSELGGDGNVNILKLVQTTDSSHANAEVKMTEHSRSHDDDLRSAKGTSQFRWNRGDQRSMKMIIPSRANDDVKTIDQPELKKKLDRLNLPSQVNHDEEEERVPIIQAFSSESDLPTTNPHTVAQLHLGESQDLVRNTLSGEVAPAEDVSERVQNSSTLSNVTKNYKDSQIDKQVSGPSVDFCKFENLLENLPAFVNEPCPWGMTIRCRITRDNKGVDRGFFPTYFLHLEKDNGKRIFLLAARKRKKSKTSNYLISVDPIDMSRGGDYFVGKLRSNIFGTSFTLFDGGINSKKASLFDDKNNLRCELATVVYETNVLGFKGPRQMTIIIPQISSDNKRIDIRPVSDTDTLFEKWKRGNIENLLELHNKAPVWNNESQMYILNFHGRVTRPSVKNFQIVHDNDVGYIIMQFGRVDEDIFTLDYRYPMCGLQAFAIAISSFDTKLAFYLPWLYHY</sequence>
<evidence type="ECO:0000256" key="1">
    <source>
        <dbReference type="ARBA" id="ARBA00007129"/>
    </source>
</evidence>
<dbReference type="Proteomes" id="UP000694941">
    <property type="component" value="Unplaced"/>
</dbReference>
<comment type="similarity">
    <text evidence="1">Belongs to the TUB family.</text>
</comment>
<dbReference type="PANTHER" id="PTHR16517:SF7">
    <property type="entry name" value="PROTEIN KING TUBBY"/>
    <property type="match status" value="1"/>
</dbReference>
<evidence type="ECO:0000259" key="3">
    <source>
        <dbReference type="Pfam" id="PF01167"/>
    </source>
</evidence>
<feature type="region of interest" description="Disordered" evidence="2">
    <location>
        <begin position="122"/>
        <end position="142"/>
    </location>
</feature>
<feature type="compositionally biased region" description="Basic and acidic residues" evidence="2">
    <location>
        <begin position="122"/>
        <end position="135"/>
    </location>
</feature>
<evidence type="ECO:0000313" key="4">
    <source>
        <dbReference type="Proteomes" id="UP000694941"/>
    </source>
</evidence>
<dbReference type="Pfam" id="PF01167">
    <property type="entry name" value="Tub"/>
    <property type="match status" value="1"/>
</dbReference>
<keyword evidence="4" id="KW-1185">Reference proteome</keyword>
<name>A0ABM1TGI1_LIMPO</name>
<dbReference type="Gene3D" id="3.20.90.10">
    <property type="entry name" value="Tubby Protein, Chain A"/>
    <property type="match status" value="1"/>
</dbReference>
<evidence type="ECO:0000256" key="2">
    <source>
        <dbReference type="SAM" id="MobiDB-lite"/>
    </source>
</evidence>
<organism evidence="4 5">
    <name type="scientific">Limulus polyphemus</name>
    <name type="common">Atlantic horseshoe crab</name>
    <dbReference type="NCBI Taxonomy" id="6850"/>
    <lineage>
        <taxon>Eukaryota</taxon>
        <taxon>Metazoa</taxon>
        <taxon>Ecdysozoa</taxon>
        <taxon>Arthropoda</taxon>
        <taxon>Chelicerata</taxon>
        <taxon>Merostomata</taxon>
        <taxon>Xiphosura</taxon>
        <taxon>Limulidae</taxon>
        <taxon>Limulus</taxon>
    </lineage>
</organism>
<reference evidence="5" key="1">
    <citation type="submission" date="2025-08" db="UniProtKB">
        <authorList>
            <consortium name="RefSeq"/>
        </authorList>
    </citation>
    <scope>IDENTIFICATION</scope>
    <source>
        <tissue evidence="5">Muscle</tissue>
    </source>
</reference>
<gene>
    <name evidence="5" type="primary">LOC106470648</name>
</gene>
<dbReference type="InterPro" id="IPR025659">
    <property type="entry name" value="Tubby-like_C"/>
</dbReference>
<dbReference type="RefSeq" id="XP_022254987.1">
    <property type="nucleotide sequence ID" value="XM_022399279.1"/>
</dbReference>
<dbReference type="PANTHER" id="PTHR16517">
    <property type="entry name" value="TUBBY-RELATED"/>
    <property type="match status" value="1"/>
</dbReference>
<dbReference type="InterPro" id="IPR000007">
    <property type="entry name" value="Tubby_C"/>
</dbReference>
<dbReference type="SUPFAM" id="SSF54518">
    <property type="entry name" value="Tubby C-terminal domain-like"/>
    <property type="match status" value="1"/>
</dbReference>
<accession>A0ABM1TGI1</accession>
<dbReference type="PRINTS" id="PR01573">
    <property type="entry name" value="SUPERTUBBY"/>
</dbReference>
<evidence type="ECO:0000313" key="5">
    <source>
        <dbReference type="RefSeq" id="XP_022254987.1"/>
    </source>
</evidence>
<feature type="domain" description="Tubby C-terminal" evidence="3">
    <location>
        <begin position="288"/>
        <end position="532"/>
    </location>
</feature>
<protein>
    <submittedName>
        <fullName evidence="5">Protein king tubby-like isoform X1</fullName>
    </submittedName>
</protein>
<dbReference type="GeneID" id="106470648"/>